<accession>A0AAE0IAK5</accession>
<keyword evidence="1" id="KW-0732">Signal</keyword>
<organism evidence="2 3">
    <name type="scientific">Apodospora peruviana</name>
    <dbReference type="NCBI Taxonomy" id="516989"/>
    <lineage>
        <taxon>Eukaryota</taxon>
        <taxon>Fungi</taxon>
        <taxon>Dikarya</taxon>
        <taxon>Ascomycota</taxon>
        <taxon>Pezizomycotina</taxon>
        <taxon>Sordariomycetes</taxon>
        <taxon>Sordariomycetidae</taxon>
        <taxon>Sordariales</taxon>
        <taxon>Lasiosphaeriaceae</taxon>
        <taxon>Apodospora</taxon>
    </lineage>
</organism>
<name>A0AAE0IAK5_9PEZI</name>
<dbReference type="Proteomes" id="UP001283341">
    <property type="component" value="Unassembled WGS sequence"/>
</dbReference>
<evidence type="ECO:0000256" key="1">
    <source>
        <dbReference type="SAM" id="SignalP"/>
    </source>
</evidence>
<protein>
    <submittedName>
        <fullName evidence="2">Uncharacterized protein</fullName>
    </submittedName>
</protein>
<keyword evidence="3" id="KW-1185">Reference proteome</keyword>
<dbReference type="EMBL" id="JAUEDM010000003">
    <property type="protein sequence ID" value="KAK3321628.1"/>
    <property type="molecule type" value="Genomic_DNA"/>
</dbReference>
<evidence type="ECO:0000313" key="3">
    <source>
        <dbReference type="Proteomes" id="UP001283341"/>
    </source>
</evidence>
<gene>
    <name evidence="2" type="ORF">B0H66DRAFT_601112</name>
</gene>
<dbReference type="AlphaFoldDB" id="A0AAE0IAK5"/>
<evidence type="ECO:0000313" key="2">
    <source>
        <dbReference type="EMBL" id="KAK3321628.1"/>
    </source>
</evidence>
<comment type="caution">
    <text evidence="2">The sequence shown here is derived from an EMBL/GenBank/DDBJ whole genome shotgun (WGS) entry which is preliminary data.</text>
</comment>
<reference evidence="2" key="2">
    <citation type="submission" date="2023-06" db="EMBL/GenBank/DDBJ databases">
        <authorList>
            <consortium name="Lawrence Berkeley National Laboratory"/>
            <person name="Haridas S."/>
            <person name="Hensen N."/>
            <person name="Bonometti L."/>
            <person name="Westerberg I."/>
            <person name="Brannstrom I.O."/>
            <person name="Guillou S."/>
            <person name="Cros-Aarteil S."/>
            <person name="Calhoun S."/>
            <person name="Kuo A."/>
            <person name="Mondo S."/>
            <person name="Pangilinan J."/>
            <person name="Riley R."/>
            <person name="Labutti K."/>
            <person name="Andreopoulos B."/>
            <person name="Lipzen A."/>
            <person name="Chen C."/>
            <person name="Yanf M."/>
            <person name="Daum C."/>
            <person name="Ng V."/>
            <person name="Clum A."/>
            <person name="Steindorff A."/>
            <person name="Ohm R."/>
            <person name="Martin F."/>
            <person name="Silar P."/>
            <person name="Natvig D."/>
            <person name="Lalanne C."/>
            <person name="Gautier V."/>
            <person name="Ament-Velasquez S.L."/>
            <person name="Kruys A."/>
            <person name="Hutchinson M.I."/>
            <person name="Powell A.J."/>
            <person name="Barry K."/>
            <person name="Miller A.N."/>
            <person name="Grigoriev I.V."/>
            <person name="Debuchy R."/>
            <person name="Gladieux P."/>
            <person name="Thoren M.H."/>
            <person name="Johannesson H."/>
        </authorList>
    </citation>
    <scope>NUCLEOTIDE SEQUENCE</scope>
    <source>
        <strain evidence="2">CBS 118394</strain>
    </source>
</reference>
<proteinExistence type="predicted"/>
<sequence>MKFITATFFALVAVASASTLGTRPMANGYVVKRQTIQDQVDASIPAMSNQQGQVVPFNTANVYLDAKNKGI</sequence>
<reference evidence="2" key="1">
    <citation type="journal article" date="2023" name="Mol. Phylogenet. Evol.">
        <title>Genome-scale phylogeny and comparative genomics of the fungal order Sordariales.</title>
        <authorList>
            <person name="Hensen N."/>
            <person name="Bonometti L."/>
            <person name="Westerberg I."/>
            <person name="Brannstrom I.O."/>
            <person name="Guillou S."/>
            <person name="Cros-Aarteil S."/>
            <person name="Calhoun S."/>
            <person name="Haridas S."/>
            <person name="Kuo A."/>
            <person name="Mondo S."/>
            <person name="Pangilinan J."/>
            <person name="Riley R."/>
            <person name="LaButti K."/>
            <person name="Andreopoulos B."/>
            <person name="Lipzen A."/>
            <person name="Chen C."/>
            <person name="Yan M."/>
            <person name="Daum C."/>
            <person name="Ng V."/>
            <person name="Clum A."/>
            <person name="Steindorff A."/>
            <person name="Ohm R.A."/>
            <person name="Martin F."/>
            <person name="Silar P."/>
            <person name="Natvig D.O."/>
            <person name="Lalanne C."/>
            <person name="Gautier V."/>
            <person name="Ament-Velasquez S.L."/>
            <person name="Kruys A."/>
            <person name="Hutchinson M.I."/>
            <person name="Powell A.J."/>
            <person name="Barry K."/>
            <person name="Miller A.N."/>
            <person name="Grigoriev I.V."/>
            <person name="Debuchy R."/>
            <person name="Gladieux P."/>
            <person name="Hiltunen Thoren M."/>
            <person name="Johannesson H."/>
        </authorList>
    </citation>
    <scope>NUCLEOTIDE SEQUENCE</scope>
    <source>
        <strain evidence="2">CBS 118394</strain>
    </source>
</reference>
<feature type="signal peptide" evidence="1">
    <location>
        <begin position="1"/>
        <end position="17"/>
    </location>
</feature>
<feature type="chain" id="PRO_5042036913" evidence="1">
    <location>
        <begin position="18"/>
        <end position="71"/>
    </location>
</feature>